<comment type="caution">
    <text evidence="7">The sequence shown here is derived from an EMBL/GenBank/DDBJ whole genome shotgun (WGS) entry which is preliminary data.</text>
</comment>
<evidence type="ECO:0000256" key="4">
    <source>
        <dbReference type="SAM" id="MobiDB-lite"/>
    </source>
</evidence>
<evidence type="ECO:0000259" key="6">
    <source>
        <dbReference type="Pfam" id="PF04825"/>
    </source>
</evidence>
<evidence type="ECO:0000256" key="2">
    <source>
        <dbReference type="ARBA" id="ARBA00009870"/>
    </source>
</evidence>
<feature type="region of interest" description="Disordered" evidence="4">
    <location>
        <begin position="264"/>
        <end position="331"/>
    </location>
</feature>
<feature type="compositionally biased region" description="Acidic residues" evidence="4">
    <location>
        <begin position="306"/>
        <end position="316"/>
    </location>
</feature>
<feature type="domain" description="Rad21/Rec8-like protein N-terminal" evidence="6">
    <location>
        <begin position="1"/>
        <end position="100"/>
    </location>
</feature>
<dbReference type="InterPro" id="IPR039781">
    <property type="entry name" value="Rad21/Rec8-like"/>
</dbReference>
<comment type="subcellular location">
    <subcellularLocation>
        <location evidence="1">Nucleus</location>
    </subcellularLocation>
</comment>
<dbReference type="PANTHER" id="PTHR12585:SF69">
    <property type="entry name" value="FI11703P"/>
    <property type="match status" value="1"/>
</dbReference>
<feature type="compositionally biased region" description="Polar residues" evidence="4">
    <location>
        <begin position="147"/>
        <end position="164"/>
    </location>
</feature>
<evidence type="ECO:0000256" key="3">
    <source>
        <dbReference type="ARBA" id="ARBA00023242"/>
    </source>
</evidence>
<gene>
    <name evidence="7" type="primary">MCD1</name>
    <name evidence="7" type="ORF">Plec18167_008894</name>
</gene>
<dbReference type="EMBL" id="JAVDPF010000047">
    <property type="protein sequence ID" value="KAL1866961.1"/>
    <property type="molecule type" value="Genomic_DNA"/>
</dbReference>
<evidence type="ECO:0000256" key="1">
    <source>
        <dbReference type="ARBA" id="ARBA00004123"/>
    </source>
</evidence>
<dbReference type="PANTHER" id="PTHR12585">
    <property type="entry name" value="SCC1 / RAD21 FAMILY MEMBER"/>
    <property type="match status" value="1"/>
</dbReference>
<proteinExistence type="inferred from homology"/>
<keyword evidence="8" id="KW-1185">Reference proteome</keyword>
<dbReference type="SUPFAM" id="SSF46785">
    <property type="entry name" value="Winged helix' DNA-binding domain"/>
    <property type="match status" value="1"/>
</dbReference>
<comment type="similarity">
    <text evidence="2">Belongs to the rad21 family.</text>
</comment>
<feature type="region of interest" description="Disordered" evidence="4">
    <location>
        <begin position="467"/>
        <end position="502"/>
    </location>
</feature>
<dbReference type="InterPro" id="IPR036390">
    <property type="entry name" value="WH_DNA-bd_sf"/>
</dbReference>
<feature type="compositionally biased region" description="Basic and acidic residues" evidence="4">
    <location>
        <begin position="231"/>
        <end position="249"/>
    </location>
</feature>
<dbReference type="InterPro" id="IPR023093">
    <property type="entry name" value="ScpA-like_C"/>
</dbReference>
<feature type="region of interest" description="Disordered" evidence="4">
    <location>
        <begin position="230"/>
        <end position="249"/>
    </location>
</feature>
<dbReference type="Pfam" id="PF04824">
    <property type="entry name" value="Rad21_Rec8"/>
    <property type="match status" value="1"/>
</dbReference>
<organism evidence="7 8">
    <name type="scientific">Paecilomyces lecythidis</name>
    <dbReference type="NCBI Taxonomy" id="3004212"/>
    <lineage>
        <taxon>Eukaryota</taxon>
        <taxon>Fungi</taxon>
        <taxon>Dikarya</taxon>
        <taxon>Ascomycota</taxon>
        <taxon>Pezizomycotina</taxon>
        <taxon>Eurotiomycetes</taxon>
        <taxon>Eurotiomycetidae</taxon>
        <taxon>Eurotiales</taxon>
        <taxon>Thermoascaceae</taxon>
        <taxon>Paecilomyces</taxon>
    </lineage>
</organism>
<protein>
    <submittedName>
        <fullName evidence="7">Sister chromatid cohesion protein 1</fullName>
    </submittedName>
</protein>
<dbReference type="Proteomes" id="UP001583193">
    <property type="component" value="Unassembled WGS sequence"/>
</dbReference>
<reference evidence="7 8" key="1">
    <citation type="journal article" date="2024" name="IMA Fungus">
        <title>IMA Genome - F19 : A genome assembly and annotation guide to empower mycologists, including annotated draft genome sequences of Ceratocystis pirilliformis, Diaporthe australafricana, Fusarium ophioides, Paecilomyces lecythidis, and Sporothrix stenoceras.</title>
        <authorList>
            <person name="Aylward J."/>
            <person name="Wilson A.M."/>
            <person name="Visagie C.M."/>
            <person name="Spraker J."/>
            <person name="Barnes I."/>
            <person name="Buitendag C."/>
            <person name="Ceriani C."/>
            <person name="Del Mar Angel L."/>
            <person name="du Plessis D."/>
            <person name="Fuchs T."/>
            <person name="Gasser K."/>
            <person name="Kramer D."/>
            <person name="Li W."/>
            <person name="Munsamy K."/>
            <person name="Piso A."/>
            <person name="Price J.L."/>
            <person name="Sonnekus B."/>
            <person name="Thomas C."/>
            <person name="van der Nest A."/>
            <person name="van Dijk A."/>
            <person name="van Heerden A."/>
            <person name="van Vuuren N."/>
            <person name="Yilmaz N."/>
            <person name="Duong T.A."/>
            <person name="van der Merwe N.A."/>
            <person name="Wingfield M.J."/>
            <person name="Wingfield B.D."/>
        </authorList>
    </citation>
    <scope>NUCLEOTIDE SEQUENCE [LARGE SCALE GENOMIC DNA]</scope>
    <source>
        <strain evidence="7 8">CMW 18167</strain>
    </source>
</reference>
<evidence type="ECO:0000259" key="5">
    <source>
        <dbReference type="Pfam" id="PF04824"/>
    </source>
</evidence>
<name>A0ABR3WTG1_9EURO</name>
<feature type="domain" description="Rad21/Rec8-like protein C-terminal eukaryotic" evidence="5">
    <location>
        <begin position="531"/>
        <end position="568"/>
    </location>
</feature>
<evidence type="ECO:0000313" key="8">
    <source>
        <dbReference type="Proteomes" id="UP001583193"/>
    </source>
</evidence>
<feature type="region of interest" description="Disordered" evidence="4">
    <location>
        <begin position="136"/>
        <end position="224"/>
    </location>
</feature>
<dbReference type="InterPro" id="IPR006910">
    <property type="entry name" value="Rad21_Rec8_N"/>
</dbReference>
<dbReference type="Pfam" id="PF04825">
    <property type="entry name" value="Rad21_Rec8_N"/>
    <property type="match status" value="1"/>
</dbReference>
<dbReference type="InterPro" id="IPR006909">
    <property type="entry name" value="Rad21/Rec8_C_eu"/>
</dbReference>
<evidence type="ECO:0000313" key="7">
    <source>
        <dbReference type="EMBL" id="KAL1866961.1"/>
    </source>
</evidence>
<dbReference type="Gene3D" id="1.10.10.580">
    <property type="entry name" value="Structural maintenance of chromosome 1. Chain E"/>
    <property type="match status" value="1"/>
</dbReference>
<sequence length="606" mass="66512">MFYSETLLSKTGPLARVWLSANLERKLSKSHILQSNIESSVSAIVDQGQAPMALRLSGQLLLGVVRIYSRKARYLLDDCNEALMKIKMAFRLTNNNDLPSTVTMPPGGITLPDVLTESDLFMNLDASLLLSQPLNLEQDPKRPGSSMDFSSQLLPDSSGSQRYSQEPARLEDHTLVDLDLGEDDTSFGNDFSMELGRDAPAPRPVEEDLFSDTGKFNDIDLPLDLGEDDAPLDKMDLGAEGPHDNLDDFLRQDDAMDLDGEGELRGQEATPAPPADEQRSERASLSPAPPSEDLERERPAGFGEEAAQEEQEEELEAVSHGQRAKRRKIMQLDQSKVLKPIDIKKQQQSHPKILKPVSFLPRDPVLLTLMNMQKNGDFVSSVLGDGIGRGWAPELRELLSFETVKKSGELKRKRDSGISDVDIEAANAPALELGEEETIMPVPADEGIDMDTTLNQRSEIEFPVEGDHFHASSDDEGLGQPLDDFNDDSTVHPADSGPVSAGTKHAVHLLRDRFGGEPTTESPSKQKKASVVFQDLLPEKETSKADATKMFFEVLVLATKDAVKVEQKSDTIGAPLRIRAKRALWGSWAETEAGGEIASQQTQVAV</sequence>
<accession>A0ABR3WTG1</accession>
<keyword evidence="3" id="KW-0539">Nucleus</keyword>